<dbReference type="PANTHER" id="PTHR31263:SF0">
    <property type="entry name" value="CELLULASE FAMILY PROTEIN (AFU_ORTHOLOGUE AFUA_5G14560)"/>
    <property type="match status" value="1"/>
</dbReference>
<dbReference type="VEuPathDB" id="FungiDB:jhhlp_006540"/>
<dbReference type="GO" id="GO:0000272">
    <property type="term" value="P:polysaccharide catabolic process"/>
    <property type="evidence" value="ECO:0007669"/>
    <property type="project" value="InterPro"/>
</dbReference>
<evidence type="ECO:0000256" key="2">
    <source>
        <dbReference type="ARBA" id="ARBA00022801"/>
    </source>
</evidence>
<dbReference type="AlphaFoldDB" id="A0A2N3N660"/>
<dbReference type="GO" id="GO:0004553">
    <property type="term" value="F:hydrolase activity, hydrolyzing O-glycosyl compounds"/>
    <property type="evidence" value="ECO:0007669"/>
    <property type="project" value="InterPro"/>
</dbReference>
<accession>A0A2N3N660</accession>
<dbReference type="Gene3D" id="3.20.20.80">
    <property type="entry name" value="Glycosidases"/>
    <property type="match status" value="1"/>
</dbReference>
<dbReference type="InterPro" id="IPR017853">
    <property type="entry name" value="GH"/>
</dbReference>
<feature type="transmembrane region" description="Helical" evidence="5">
    <location>
        <begin position="39"/>
        <end position="57"/>
    </location>
</feature>
<keyword evidence="5" id="KW-0472">Membrane</keyword>
<dbReference type="Proteomes" id="UP000233524">
    <property type="component" value="Unassembled WGS sequence"/>
</dbReference>
<evidence type="ECO:0000256" key="3">
    <source>
        <dbReference type="ARBA" id="ARBA00023295"/>
    </source>
</evidence>
<dbReference type="STRING" id="41688.A0A2N3N660"/>
<keyword evidence="8" id="KW-1185">Reference proteome</keyword>
<keyword evidence="5" id="KW-1133">Transmembrane helix</keyword>
<dbReference type="OrthoDB" id="442731at2759"/>
<keyword evidence="3 4" id="KW-0326">Glycosidase</keyword>
<dbReference type="InParanoid" id="A0A2N3N660"/>
<keyword evidence="2 4" id="KW-0378">Hydrolase</keyword>
<comment type="caution">
    <text evidence="7">The sequence shown here is derived from an EMBL/GenBank/DDBJ whole genome shotgun (WGS) entry which is preliminary data.</text>
</comment>
<dbReference type="EMBL" id="NLAX01000701">
    <property type="protein sequence ID" value="PKS07930.1"/>
    <property type="molecule type" value="Genomic_DNA"/>
</dbReference>
<proteinExistence type="inferred from homology"/>
<evidence type="ECO:0000313" key="7">
    <source>
        <dbReference type="EMBL" id="PKS07930.1"/>
    </source>
</evidence>
<comment type="similarity">
    <text evidence="1 4">Belongs to the glycosyl hydrolase 5 (cellulase A) family.</text>
</comment>
<evidence type="ECO:0000256" key="4">
    <source>
        <dbReference type="RuleBase" id="RU361153"/>
    </source>
</evidence>
<reference evidence="7 8" key="1">
    <citation type="journal article" date="2017" name="G3 (Bethesda)">
        <title>First Draft Genome Sequence of the Pathogenic Fungus Lomentospora prolificans (Formerly Scedosporium prolificans).</title>
        <authorList>
            <person name="Luo R."/>
            <person name="Zimin A."/>
            <person name="Workman R."/>
            <person name="Fan Y."/>
            <person name="Pertea G."/>
            <person name="Grossman N."/>
            <person name="Wear M.P."/>
            <person name="Jia B."/>
            <person name="Miller H."/>
            <person name="Casadevall A."/>
            <person name="Timp W."/>
            <person name="Zhang S.X."/>
            <person name="Salzberg S.L."/>
        </authorList>
    </citation>
    <scope>NUCLEOTIDE SEQUENCE [LARGE SCALE GENOMIC DNA]</scope>
    <source>
        <strain evidence="7 8">JHH-5317</strain>
    </source>
</reference>
<dbReference type="PANTHER" id="PTHR31263">
    <property type="entry name" value="CELLULASE FAMILY PROTEIN (AFU_ORTHOLOGUE AFUA_5G14560)"/>
    <property type="match status" value="1"/>
</dbReference>
<dbReference type="Pfam" id="PF00150">
    <property type="entry name" value="Cellulase"/>
    <property type="match status" value="1"/>
</dbReference>
<dbReference type="SUPFAM" id="SSF51445">
    <property type="entry name" value="(Trans)glycosidases"/>
    <property type="match status" value="1"/>
</dbReference>
<keyword evidence="5" id="KW-0812">Transmembrane</keyword>
<feature type="domain" description="Glycoside hydrolase family 5" evidence="6">
    <location>
        <begin position="109"/>
        <end position="417"/>
    </location>
</feature>
<protein>
    <recommendedName>
        <fullName evidence="6">Glycoside hydrolase family 5 domain-containing protein</fullName>
    </recommendedName>
</protein>
<evidence type="ECO:0000256" key="5">
    <source>
        <dbReference type="SAM" id="Phobius"/>
    </source>
</evidence>
<organism evidence="7 8">
    <name type="scientific">Lomentospora prolificans</name>
    <dbReference type="NCBI Taxonomy" id="41688"/>
    <lineage>
        <taxon>Eukaryota</taxon>
        <taxon>Fungi</taxon>
        <taxon>Dikarya</taxon>
        <taxon>Ascomycota</taxon>
        <taxon>Pezizomycotina</taxon>
        <taxon>Sordariomycetes</taxon>
        <taxon>Hypocreomycetidae</taxon>
        <taxon>Microascales</taxon>
        <taxon>Microascaceae</taxon>
        <taxon>Lomentospora</taxon>
    </lineage>
</organism>
<evidence type="ECO:0000256" key="1">
    <source>
        <dbReference type="ARBA" id="ARBA00005641"/>
    </source>
</evidence>
<evidence type="ECO:0000259" key="6">
    <source>
        <dbReference type="Pfam" id="PF00150"/>
    </source>
</evidence>
<dbReference type="InterPro" id="IPR001547">
    <property type="entry name" value="Glyco_hydro_5"/>
</dbReference>
<evidence type="ECO:0000313" key="8">
    <source>
        <dbReference type="Proteomes" id="UP000233524"/>
    </source>
</evidence>
<sequence length="482" mass="54348">MRFSDYFPVPWSKSRPSLSLPAHQGDEVVTKPTKGWRKMAILIAVAVALFFVLIYRLRASQWALSVPWIPDPASLAFTKENRLPPASDLAPPISSYSLPLSTQGRDIVDARGKRVKLASVNWYGASDELFVSGGLDVKHRDEIARLIRKLGFNSVRLPYSDELVIENPVVRDEDVAANPDLIGKTALDVFTATVKSLTKEGVAVIVNNHITRASWCDGFDLCDAAWSNDHLGPFCKVRQTEEEWIQHWETIMEPLVSDPYVIGVDLRNEVRGLWGTMSWAKWAAAAEKCGDRLLAMNPDWLVVVGGISSGNDLSGAATRPVRLSVARDRVVYSSHSYSWSGWGEPWKGMYAKRNYESFVSTVRRHWGYLLENDIAPVWVGEFGAPGRPGVGDARYWRHLVRYLTALDADFGYWALNPRKVGLSGSKEETYGLVREDWETPVLDYRMKDMIGLMKVQEPNRYRVEDGERREAEDDVDGKAWEL</sequence>
<gene>
    <name evidence="7" type="ORF">jhhlp_006540</name>
</gene>
<name>A0A2N3N660_9PEZI</name>